<dbReference type="Proteomes" id="UP000527355">
    <property type="component" value="Unassembled WGS sequence"/>
</dbReference>
<gene>
    <name evidence="1" type="ORF">mMyoMyo1_010270</name>
</gene>
<dbReference type="EMBL" id="JABWUV010000025">
    <property type="protein sequence ID" value="KAF6277089.1"/>
    <property type="molecule type" value="Genomic_DNA"/>
</dbReference>
<reference evidence="1 2" key="1">
    <citation type="journal article" date="2020" name="Nature">
        <title>Six reference-quality genomes reveal evolution of bat adaptations.</title>
        <authorList>
            <person name="Jebb D."/>
            <person name="Huang Z."/>
            <person name="Pippel M."/>
            <person name="Hughes G.M."/>
            <person name="Lavrichenko K."/>
            <person name="Devanna P."/>
            <person name="Winkler S."/>
            <person name="Jermiin L.S."/>
            <person name="Skirmuntt E.C."/>
            <person name="Katzourakis A."/>
            <person name="Burkitt-Gray L."/>
            <person name="Ray D.A."/>
            <person name="Sullivan K.A.M."/>
            <person name="Roscito J.G."/>
            <person name="Kirilenko B.M."/>
            <person name="Davalos L.M."/>
            <person name="Corthals A.P."/>
            <person name="Power M.L."/>
            <person name="Jones G."/>
            <person name="Ransome R.D."/>
            <person name="Dechmann D.K.N."/>
            <person name="Locatelli A.G."/>
            <person name="Puechmaille S.J."/>
            <person name="Fedrigo O."/>
            <person name="Jarvis E.D."/>
            <person name="Hiller M."/>
            <person name="Vernes S.C."/>
            <person name="Myers E.W."/>
            <person name="Teeling E.C."/>
        </authorList>
    </citation>
    <scope>NUCLEOTIDE SEQUENCE [LARGE SCALE GENOMIC DNA]</scope>
    <source>
        <strain evidence="1">MMyoMyo1</strain>
        <tissue evidence="1">Flight muscle</tissue>
    </source>
</reference>
<accession>A0A7J7RLT5</accession>
<proteinExistence type="predicted"/>
<keyword evidence="2" id="KW-1185">Reference proteome</keyword>
<evidence type="ECO:0000313" key="2">
    <source>
        <dbReference type="Proteomes" id="UP000527355"/>
    </source>
</evidence>
<dbReference type="AlphaFoldDB" id="A0A7J7RLT5"/>
<name>A0A7J7RLT5_MYOMY</name>
<organism evidence="1 2">
    <name type="scientific">Myotis myotis</name>
    <name type="common">Greater mouse-eared bat</name>
    <name type="synonym">Vespertilio myotis</name>
    <dbReference type="NCBI Taxonomy" id="51298"/>
    <lineage>
        <taxon>Eukaryota</taxon>
        <taxon>Metazoa</taxon>
        <taxon>Chordata</taxon>
        <taxon>Craniata</taxon>
        <taxon>Vertebrata</taxon>
        <taxon>Euteleostomi</taxon>
        <taxon>Mammalia</taxon>
        <taxon>Eutheria</taxon>
        <taxon>Laurasiatheria</taxon>
        <taxon>Chiroptera</taxon>
        <taxon>Yangochiroptera</taxon>
        <taxon>Vespertilionidae</taxon>
        <taxon>Myotis</taxon>
    </lineage>
</organism>
<comment type="caution">
    <text evidence="1">The sequence shown here is derived from an EMBL/GenBank/DDBJ whole genome shotgun (WGS) entry which is preliminary data.</text>
</comment>
<protein>
    <submittedName>
        <fullName evidence="1">Uncharacterized protein</fullName>
    </submittedName>
</protein>
<evidence type="ECO:0000313" key="1">
    <source>
        <dbReference type="EMBL" id="KAF6277089.1"/>
    </source>
</evidence>
<sequence length="185" mass="19618">MAMLANLRHLQRLVCDSSGQPQRPVRPAGRRWRSPLAAALLSRRGEAWGAARSLDASSSRAPVRGALTGRGLFGNLARAPRTIGPPDVGFPAGKCSYLLCVNPFLQLKTLPRLGLTYDLAEATCHPLRGWEVLAPGALPPAAVEGGGGEQCSGEGSRPEQEGCWDNFVIIGPKAAEGHQFCPSRS</sequence>